<dbReference type="WBParaSite" id="PS1159_v2.g4771.t1">
    <property type="protein sequence ID" value="PS1159_v2.g4771.t1"/>
    <property type="gene ID" value="PS1159_v2.g4771"/>
</dbReference>
<accession>A0AC35GGE3</accession>
<sequence>MNFFSIQSSFNKNDSRYTATDYDPDDTYQARAYRDMTINTSFERTINYFDTTSEEDPQNYRQKTNSTKPNNIDNSTLSLHIAEHENSIQSSRSVNPNLMGFSFGPPLQNAKKNLDLSFVNDPLEPLQHVEKKPVAAETMPFKTSLKLLNLNSSVMKKIPPKPLPRSRTLQAIVNNSNVVNAISNDLQHLNLTRNLPDPERTSSDHERTTSSIFGSTSDARSIVTDAKDFLDGFCTSEESNDTSCCNNSDESTIQNDDTTLNEGKDAVTNLENYELMKKLQNEGQKPQLFDKEKFLCDYDDLNDFVYDPVIQNSHLQQEQLSLASDGAELQQHHGQQHQRQHHVFDSTVEGDTILQNSLKDEEEIAESKFLNEIMQNSVGIESKMFYMNQPFEECLGHLTPHDQTLELRVDVVNNNFDAEQTAQEPEVQPPRAEVRFAAQRSPTCVMVEGGTVTELYEFVPYKEDVQVRPP</sequence>
<protein>
    <submittedName>
        <fullName evidence="2">Uncharacterized protein</fullName>
    </submittedName>
</protein>
<proteinExistence type="predicted"/>
<evidence type="ECO:0000313" key="1">
    <source>
        <dbReference type="Proteomes" id="UP000887580"/>
    </source>
</evidence>
<organism evidence="1 2">
    <name type="scientific">Panagrolaimus sp. PS1159</name>
    <dbReference type="NCBI Taxonomy" id="55785"/>
    <lineage>
        <taxon>Eukaryota</taxon>
        <taxon>Metazoa</taxon>
        <taxon>Ecdysozoa</taxon>
        <taxon>Nematoda</taxon>
        <taxon>Chromadorea</taxon>
        <taxon>Rhabditida</taxon>
        <taxon>Tylenchina</taxon>
        <taxon>Panagrolaimomorpha</taxon>
        <taxon>Panagrolaimoidea</taxon>
        <taxon>Panagrolaimidae</taxon>
        <taxon>Panagrolaimus</taxon>
    </lineage>
</organism>
<name>A0AC35GGE3_9BILA</name>
<reference evidence="2" key="1">
    <citation type="submission" date="2022-11" db="UniProtKB">
        <authorList>
            <consortium name="WormBaseParasite"/>
        </authorList>
    </citation>
    <scope>IDENTIFICATION</scope>
</reference>
<dbReference type="Proteomes" id="UP000887580">
    <property type="component" value="Unplaced"/>
</dbReference>
<evidence type="ECO:0000313" key="2">
    <source>
        <dbReference type="WBParaSite" id="PS1159_v2.g4771.t1"/>
    </source>
</evidence>